<name>A0A1H4NML1_9BRAD</name>
<evidence type="ECO:0000256" key="1">
    <source>
        <dbReference type="SAM" id="MobiDB-lite"/>
    </source>
</evidence>
<feature type="region of interest" description="Disordered" evidence="1">
    <location>
        <begin position="128"/>
        <end position="192"/>
    </location>
</feature>
<sequence length="263" mass="28179">MGSVQGCTLQLPSHGRIRWCLTRLRPKLAWCRGRDINMRFIALLIGVLLLSSNACAQEKCFDGPTRKQENNSWQTWNAVNNCGTSVTVYYTVQSGSTKTSSNSVVPACESAQVVQTFKSDTVEFGNIIVHPGPGKKCRPDEKASDQVPQKSQPQKQHATPSKTSAPALRPPSTPSAPDAGSPGPSTSRANDASAMKQCSSQCVPVLASANDLCRTTVVADWWKAKDKYGDNSPQALAAQQLIGPCGARSMALGNQCLQSCLAR</sequence>
<dbReference type="EMBL" id="FNTH01000001">
    <property type="protein sequence ID" value="SEB96493.1"/>
    <property type="molecule type" value="Genomic_DNA"/>
</dbReference>
<reference evidence="2 3" key="1">
    <citation type="submission" date="2016-10" db="EMBL/GenBank/DDBJ databases">
        <authorList>
            <person name="de Groot N.N."/>
        </authorList>
    </citation>
    <scope>NUCLEOTIDE SEQUENCE [LARGE SCALE GENOMIC DNA]</scope>
    <source>
        <strain evidence="2 3">MT12</strain>
    </source>
</reference>
<feature type="compositionally biased region" description="Low complexity" evidence="1">
    <location>
        <begin position="175"/>
        <end position="187"/>
    </location>
</feature>
<accession>A0A1H4NML1</accession>
<dbReference type="AlphaFoldDB" id="A0A1H4NML1"/>
<organism evidence="2 3">
    <name type="scientific">Bradyrhizobium erythrophlei</name>
    <dbReference type="NCBI Taxonomy" id="1437360"/>
    <lineage>
        <taxon>Bacteria</taxon>
        <taxon>Pseudomonadati</taxon>
        <taxon>Pseudomonadota</taxon>
        <taxon>Alphaproteobacteria</taxon>
        <taxon>Hyphomicrobiales</taxon>
        <taxon>Nitrobacteraceae</taxon>
        <taxon>Bradyrhizobium</taxon>
    </lineage>
</organism>
<feature type="compositionally biased region" description="Polar residues" evidence="1">
    <location>
        <begin position="146"/>
        <end position="164"/>
    </location>
</feature>
<evidence type="ECO:0000313" key="2">
    <source>
        <dbReference type="EMBL" id="SEB96493.1"/>
    </source>
</evidence>
<gene>
    <name evidence="2" type="ORF">SAMN05444164_0675</name>
</gene>
<proteinExistence type="predicted"/>
<protein>
    <submittedName>
        <fullName evidence="2">Uncharacterized protein</fullName>
    </submittedName>
</protein>
<evidence type="ECO:0000313" key="3">
    <source>
        <dbReference type="Proteomes" id="UP000198992"/>
    </source>
</evidence>
<dbReference type="Proteomes" id="UP000198992">
    <property type="component" value="Unassembled WGS sequence"/>
</dbReference>